<dbReference type="InterPro" id="IPR012910">
    <property type="entry name" value="Plug_dom"/>
</dbReference>
<organism evidence="13 14">
    <name type="scientific">Shewanella denitrificans (strain OS217 / ATCC BAA-1090 / DSM 15013)</name>
    <dbReference type="NCBI Taxonomy" id="318161"/>
    <lineage>
        <taxon>Bacteria</taxon>
        <taxon>Pseudomonadati</taxon>
        <taxon>Pseudomonadota</taxon>
        <taxon>Gammaproteobacteria</taxon>
        <taxon>Alteromonadales</taxon>
        <taxon>Shewanellaceae</taxon>
        <taxon>Shewanella</taxon>
    </lineage>
</organism>
<evidence type="ECO:0000256" key="7">
    <source>
        <dbReference type="ARBA" id="ARBA00023237"/>
    </source>
</evidence>
<keyword evidence="3 8" id="KW-1134">Transmembrane beta strand</keyword>
<evidence type="ECO:0000259" key="11">
    <source>
        <dbReference type="Pfam" id="PF00593"/>
    </source>
</evidence>
<dbReference type="Proteomes" id="UP000001982">
    <property type="component" value="Chromosome"/>
</dbReference>
<keyword evidence="10" id="KW-0732">Signal</keyword>
<dbReference type="InterPro" id="IPR000531">
    <property type="entry name" value="Beta-barrel_TonB"/>
</dbReference>
<dbReference type="HOGENOM" id="CLU_010745_0_0_6"/>
<evidence type="ECO:0000256" key="1">
    <source>
        <dbReference type="ARBA" id="ARBA00004571"/>
    </source>
</evidence>
<dbReference type="Pfam" id="PF00593">
    <property type="entry name" value="TonB_dep_Rec_b-barrel"/>
    <property type="match status" value="1"/>
</dbReference>
<sequence length="966" mass="105026">MNKNLLAKSVRFALISGATAAAFTAPTVFAADEGAKVERIEVTGSRIKQTDIEGANPVTVIDRDDMIKMGITDVGSLIQRLPAMSGSPIGTTTNNGGNGSVQVNLRGLGSVRTLVLVNGRRTVDGGDFQTIPSSMIKRVEILKDGASAVYGADAVSGVVNIITRNDFEGVEVTAQTKDSFETDSGKENTVSFVAGKNFDGGNVVAGFDYSDQEKILQSDTPWFFMQNTYYITDADAVDCAFCEGNYYDDMGFQVGKTVSGFGSSRVPNGNFYFNKDSATRSKGSYTKLDGVAGTDPSHFKQYNGSWSDPANDSYNYAPVNFLQTPYKKWNAFIETQYEINDSLEYFNELRVNYRESSQKLAPMPFDTNNDPGYSVALRNADGTPALNKETGLQTYANGVSKDNVYNPFGEDLTRVSRRVVEDNRTFEQDVLQFQFVNGLKGEINDNWTWDASYNMGYRTRTDTDKGQWFGPNVANALGASFKDSQGNMVCGTPDKPIAGCVPLNLFGGPGTITQDMLDYIGADLVDTSRSRQDVFTAAVAGDLFELDAGTVGAAIGYEYRREEFVNTPDSAKQKDEATGNTGAGVSGAYQVNSLFTEINMPLLSGVTGAELLELKMGARYDNFSSFGGNTTFQSGIKWMPIDGLLVRGTYGEVFRAPSINELYAGIADSFPTTQDPCNTGKIGGLSAAGQAICAAQGVPTGGAIQADSQLRARVGGEQDLKPETGDTVTLGVSYSPEFVDGLNVTVDYWKIQLEDVIDSLSAANALDLCYTALNATECNNITRKSNGSIEAVYTINRNLAERTAAGIDTEVSYKMSTEIGDFSAFLGWTHLLEREDIDYLGAEPRDMVGTYDFSLQETFAEDKINFSLDYYWNDLSVSYSAEYIGDTTAATTFWEAQGYKQKIDAQLYHDLAFAYSFDTGTRVSLGLTNITNEEPVYIDNGANASTDPTTYRLFGSSYVLRLTQKF</sequence>
<evidence type="ECO:0000256" key="4">
    <source>
        <dbReference type="ARBA" id="ARBA00022692"/>
    </source>
</evidence>
<comment type="subcellular location">
    <subcellularLocation>
        <location evidence="1 8">Cell outer membrane</location>
        <topology evidence="1 8">Multi-pass membrane protein</topology>
    </subcellularLocation>
</comment>
<evidence type="ECO:0000256" key="5">
    <source>
        <dbReference type="ARBA" id="ARBA00023077"/>
    </source>
</evidence>
<keyword evidence="14" id="KW-1185">Reference proteome</keyword>
<proteinExistence type="inferred from homology"/>
<keyword evidence="7 8" id="KW-0998">Cell outer membrane</keyword>
<dbReference type="KEGG" id="sdn:Sden_2427"/>
<dbReference type="Pfam" id="PF07715">
    <property type="entry name" value="Plug"/>
    <property type="match status" value="1"/>
</dbReference>
<protein>
    <submittedName>
        <fullName evidence="13">TonB-dependent receptor, plug</fullName>
    </submittedName>
</protein>
<gene>
    <name evidence="13" type="ordered locus">Sden_2427</name>
</gene>
<dbReference type="OrthoDB" id="176248at2"/>
<accession>Q12LG9</accession>
<keyword evidence="2 8" id="KW-0813">Transport</keyword>
<dbReference type="AlphaFoldDB" id="Q12LG9"/>
<dbReference type="EMBL" id="CP000302">
    <property type="protein sequence ID" value="ABE55707.1"/>
    <property type="molecule type" value="Genomic_DNA"/>
</dbReference>
<name>Q12LG9_SHEDO</name>
<keyword evidence="5 9" id="KW-0798">TonB box</keyword>
<keyword evidence="13" id="KW-0675">Receptor</keyword>
<dbReference type="RefSeq" id="WP_011496858.1">
    <property type="nucleotide sequence ID" value="NC_007954.1"/>
</dbReference>
<dbReference type="InterPro" id="IPR036942">
    <property type="entry name" value="Beta-barrel_TonB_sf"/>
</dbReference>
<comment type="similarity">
    <text evidence="8 9">Belongs to the TonB-dependent receptor family.</text>
</comment>
<keyword evidence="6 8" id="KW-0472">Membrane</keyword>
<dbReference type="InterPro" id="IPR039426">
    <property type="entry name" value="TonB-dep_rcpt-like"/>
</dbReference>
<evidence type="ECO:0000256" key="9">
    <source>
        <dbReference type="RuleBase" id="RU003357"/>
    </source>
</evidence>
<evidence type="ECO:0000256" key="6">
    <source>
        <dbReference type="ARBA" id="ARBA00023136"/>
    </source>
</evidence>
<dbReference type="GO" id="GO:0009279">
    <property type="term" value="C:cell outer membrane"/>
    <property type="evidence" value="ECO:0007669"/>
    <property type="project" value="UniProtKB-SubCell"/>
</dbReference>
<evidence type="ECO:0000256" key="10">
    <source>
        <dbReference type="SAM" id="SignalP"/>
    </source>
</evidence>
<evidence type="ECO:0000256" key="2">
    <source>
        <dbReference type="ARBA" id="ARBA00022448"/>
    </source>
</evidence>
<dbReference type="SUPFAM" id="SSF56935">
    <property type="entry name" value="Porins"/>
    <property type="match status" value="1"/>
</dbReference>
<evidence type="ECO:0000256" key="3">
    <source>
        <dbReference type="ARBA" id="ARBA00022452"/>
    </source>
</evidence>
<feature type="domain" description="TonB-dependent receptor-like beta-barrel" evidence="11">
    <location>
        <begin position="386"/>
        <end position="930"/>
    </location>
</feature>
<dbReference type="PROSITE" id="PS52016">
    <property type="entry name" value="TONB_DEPENDENT_REC_3"/>
    <property type="match status" value="1"/>
</dbReference>
<feature type="signal peptide" evidence="10">
    <location>
        <begin position="1"/>
        <end position="30"/>
    </location>
</feature>
<evidence type="ECO:0000313" key="13">
    <source>
        <dbReference type="EMBL" id="ABE55707.1"/>
    </source>
</evidence>
<dbReference type="PANTHER" id="PTHR47234">
    <property type="match status" value="1"/>
</dbReference>
<reference evidence="13 14" key="1">
    <citation type="submission" date="2006-03" db="EMBL/GenBank/DDBJ databases">
        <title>Complete sequence of Shewanella denitrificans OS217.</title>
        <authorList>
            <consortium name="US DOE Joint Genome Institute"/>
            <person name="Copeland A."/>
            <person name="Lucas S."/>
            <person name="Lapidus A."/>
            <person name="Barry K."/>
            <person name="Detter J.C."/>
            <person name="Glavina del Rio T."/>
            <person name="Hammon N."/>
            <person name="Israni S."/>
            <person name="Dalin E."/>
            <person name="Tice H."/>
            <person name="Pitluck S."/>
            <person name="Brettin T."/>
            <person name="Bruce D."/>
            <person name="Han C."/>
            <person name="Tapia R."/>
            <person name="Gilna P."/>
            <person name="Kiss H."/>
            <person name="Schmutz J."/>
            <person name="Larimer F."/>
            <person name="Land M."/>
            <person name="Hauser L."/>
            <person name="Kyrpides N."/>
            <person name="Lykidis A."/>
            <person name="Richardson P."/>
        </authorList>
    </citation>
    <scope>NUCLEOTIDE SEQUENCE [LARGE SCALE GENOMIC DNA]</scope>
    <source>
        <strain evidence="14">OS217 / ATCC BAA-1090 / DSM 15013</strain>
    </source>
</reference>
<feature type="chain" id="PRO_5004181530" evidence="10">
    <location>
        <begin position="31"/>
        <end position="966"/>
    </location>
</feature>
<dbReference type="Gene3D" id="2.170.130.10">
    <property type="entry name" value="TonB-dependent receptor, plug domain"/>
    <property type="match status" value="1"/>
</dbReference>
<dbReference type="eggNOG" id="COG4771">
    <property type="taxonomic scope" value="Bacteria"/>
</dbReference>
<dbReference type="STRING" id="318161.Sden_2427"/>
<dbReference type="PANTHER" id="PTHR47234:SF2">
    <property type="entry name" value="TONB-DEPENDENT RECEPTOR"/>
    <property type="match status" value="1"/>
</dbReference>
<evidence type="ECO:0000256" key="8">
    <source>
        <dbReference type="PROSITE-ProRule" id="PRU01360"/>
    </source>
</evidence>
<evidence type="ECO:0000313" key="14">
    <source>
        <dbReference type="Proteomes" id="UP000001982"/>
    </source>
</evidence>
<dbReference type="InterPro" id="IPR037066">
    <property type="entry name" value="Plug_dom_sf"/>
</dbReference>
<dbReference type="Gene3D" id="2.40.170.20">
    <property type="entry name" value="TonB-dependent receptor, beta-barrel domain"/>
    <property type="match status" value="1"/>
</dbReference>
<feature type="domain" description="TonB-dependent receptor plug" evidence="12">
    <location>
        <begin position="54"/>
        <end position="158"/>
    </location>
</feature>
<evidence type="ECO:0000259" key="12">
    <source>
        <dbReference type="Pfam" id="PF07715"/>
    </source>
</evidence>
<keyword evidence="4 8" id="KW-0812">Transmembrane</keyword>